<dbReference type="Pfam" id="PF16156">
    <property type="entry name" value="DUF4864"/>
    <property type="match status" value="1"/>
</dbReference>
<dbReference type="AlphaFoldDB" id="A0A6J6EV83"/>
<protein>
    <submittedName>
        <fullName evidence="1">Unannotated protein</fullName>
    </submittedName>
</protein>
<reference evidence="1" key="1">
    <citation type="submission" date="2020-05" db="EMBL/GenBank/DDBJ databases">
        <authorList>
            <person name="Chiriac C."/>
            <person name="Salcher M."/>
            <person name="Ghai R."/>
            <person name="Kavagutti S V."/>
        </authorList>
    </citation>
    <scope>NUCLEOTIDE SEQUENCE</scope>
</reference>
<gene>
    <name evidence="1" type="ORF">UFOPK1747_00531</name>
</gene>
<dbReference type="EMBL" id="CAEZTV010000066">
    <property type="protein sequence ID" value="CAB4580462.1"/>
    <property type="molecule type" value="Genomic_DNA"/>
</dbReference>
<name>A0A6J6EV83_9ZZZZ</name>
<dbReference type="PROSITE" id="PS51257">
    <property type="entry name" value="PROKAR_LIPOPROTEIN"/>
    <property type="match status" value="1"/>
</dbReference>
<organism evidence="1">
    <name type="scientific">freshwater metagenome</name>
    <dbReference type="NCBI Taxonomy" id="449393"/>
    <lineage>
        <taxon>unclassified sequences</taxon>
        <taxon>metagenomes</taxon>
        <taxon>ecological metagenomes</taxon>
    </lineage>
</organism>
<evidence type="ECO:0000313" key="1">
    <source>
        <dbReference type="EMBL" id="CAB4580462.1"/>
    </source>
</evidence>
<sequence length="150" mass="16207">MRIPGVQVVVYLAISLLLSACSSPSPLETLADGPCTVDQKVLTQTHISAQINAIAANDFATAYTFAAPSFRESIDLEQFELIIKAQYRVLISNKGFSFDECLVSDGQIRQQVSITGALQDAKLSYLLEVDQLKLGVIAASIINEDANLNT</sequence>
<proteinExistence type="predicted"/>
<dbReference type="InterPro" id="IPR032347">
    <property type="entry name" value="DUF4864"/>
</dbReference>
<accession>A0A6J6EV83</accession>